<name>A0A4Q2D7J4_9AGAR</name>
<dbReference type="OrthoDB" id="185373at2759"/>
<dbReference type="Proteomes" id="UP000290288">
    <property type="component" value="Unassembled WGS sequence"/>
</dbReference>
<evidence type="ECO:0000313" key="2">
    <source>
        <dbReference type="Proteomes" id="UP000290288"/>
    </source>
</evidence>
<organism evidence="1 2">
    <name type="scientific">Candolleomyces aberdarensis</name>
    <dbReference type="NCBI Taxonomy" id="2316362"/>
    <lineage>
        <taxon>Eukaryota</taxon>
        <taxon>Fungi</taxon>
        <taxon>Dikarya</taxon>
        <taxon>Basidiomycota</taxon>
        <taxon>Agaricomycotina</taxon>
        <taxon>Agaricomycetes</taxon>
        <taxon>Agaricomycetidae</taxon>
        <taxon>Agaricales</taxon>
        <taxon>Agaricineae</taxon>
        <taxon>Psathyrellaceae</taxon>
        <taxon>Candolleomyces</taxon>
    </lineage>
</organism>
<dbReference type="GO" id="GO:0140053">
    <property type="term" value="P:mitochondrial gene expression"/>
    <property type="evidence" value="ECO:0007669"/>
    <property type="project" value="TreeGrafter"/>
</dbReference>
<dbReference type="STRING" id="2316362.A0A4Q2D7J4"/>
<dbReference type="GO" id="GO:0005739">
    <property type="term" value="C:mitochondrion"/>
    <property type="evidence" value="ECO:0007669"/>
    <property type="project" value="TreeGrafter"/>
</dbReference>
<dbReference type="AlphaFoldDB" id="A0A4Q2D7J4"/>
<comment type="caution">
    <text evidence="1">The sequence shown here is derived from an EMBL/GenBank/DDBJ whole genome shotgun (WGS) entry which is preliminary data.</text>
</comment>
<sequence>MLDHESEDQMLIIRLGILCASKGYEDFVSTHISPVLSVRLTASDLADWKLQVDHAATAFKTFYGEMALEEESWDYHLVGLPAAPAPTILHMVEKTLPSILPEPSSKDNLIFEDQDSEYASVQISADDTSNPQFRATRMIKKMFVEKEQNEAYQFLLELRELGITPAPSRAFFFAAHRTLEALLSPDVDPQVASVLRQQYTAWLQLIPDNVNVRSLTRLLFHAPTPDLLAVSETATILTAKGHARRVVVPASRILYRDPASTFGVQFLKDLEATSWRYCDENPTPGVRELHSDLHLRARSTVIKAFARVGRFDEAIELLPGPDSGLKLPISVYDILLHGIRQSQTAATSEYLEVVQAHRLKALAITQDMPVTLPSDTPSLPDEILESDLASSLRLLKRSFKRGSPGPHPQALLSFMEAYLATGRTYALALLFNKAASTSHFHTATFLYAEMMFYFRHYEYDAILETVVDHFYLGNGIPRPLVLAWERDRQKRHAEANPNWAPVSSRFITAKRSEQRTKIWPTSAHTSLLWQAVTLRTKDYPKVQLLYKALLQSLREGLSVDESKPKSLRANPNLALPESSAFVPFLRKMMNKEGFEKGPEIMSDMISLGRTPTVAHFTEIAHQYARAGETDRAMMILGRLEDSLRRAKETGQTEATRGPASVFPDVAMYVSLMRAFIAAKNTEAAEEVARRLDENLGWDEEYPPLQNAVKDLEELKLSKAEEKERAPRYAA</sequence>
<dbReference type="PANTHER" id="PTHR47938:SF35">
    <property type="entry name" value="PENTATRICOPEPTIDE REPEAT-CONTAINING PROTEIN 4, MITOCHONDRIAL-RELATED"/>
    <property type="match status" value="1"/>
</dbReference>
<protein>
    <submittedName>
        <fullName evidence="1">Uncharacterized protein</fullName>
    </submittedName>
</protein>
<proteinExistence type="predicted"/>
<dbReference type="EMBL" id="SDEE01000683">
    <property type="protein sequence ID" value="RXW14556.1"/>
    <property type="molecule type" value="Genomic_DNA"/>
</dbReference>
<dbReference type="Pfam" id="PF01535">
    <property type="entry name" value="PPR"/>
    <property type="match status" value="1"/>
</dbReference>
<evidence type="ECO:0000313" key="1">
    <source>
        <dbReference type="EMBL" id="RXW14556.1"/>
    </source>
</evidence>
<dbReference type="InterPro" id="IPR002885">
    <property type="entry name" value="PPR_rpt"/>
</dbReference>
<gene>
    <name evidence="1" type="ORF">EST38_g11296</name>
</gene>
<keyword evidence="2" id="KW-1185">Reference proteome</keyword>
<dbReference type="GO" id="GO:0003729">
    <property type="term" value="F:mRNA binding"/>
    <property type="evidence" value="ECO:0007669"/>
    <property type="project" value="TreeGrafter"/>
</dbReference>
<reference evidence="1 2" key="1">
    <citation type="submission" date="2019-01" db="EMBL/GenBank/DDBJ databases">
        <title>Draft genome sequence of Psathyrella aberdarensis IHI B618.</title>
        <authorList>
            <person name="Buettner E."/>
            <person name="Kellner H."/>
        </authorList>
    </citation>
    <scope>NUCLEOTIDE SEQUENCE [LARGE SCALE GENOMIC DNA]</scope>
    <source>
        <strain evidence="1 2">IHI B618</strain>
    </source>
</reference>
<accession>A0A4Q2D7J4</accession>
<dbReference type="PANTHER" id="PTHR47938">
    <property type="entry name" value="RESPIRATORY COMPLEX I CHAPERONE (CIA84), PUTATIVE (AFU_ORTHOLOGUE AFUA_2G06020)-RELATED"/>
    <property type="match status" value="1"/>
</dbReference>
<dbReference type="InterPro" id="IPR011990">
    <property type="entry name" value="TPR-like_helical_dom_sf"/>
</dbReference>
<dbReference type="Gene3D" id="1.25.40.10">
    <property type="entry name" value="Tetratricopeptide repeat domain"/>
    <property type="match status" value="1"/>
</dbReference>